<reference evidence="3" key="1">
    <citation type="submission" date="2021-05" db="EMBL/GenBank/DDBJ databases">
        <authorList>
            <person name="Alioto T."/>
            <person name="Alioto T."/>
            <person name="Gomez Garrido J."/>
        </authorList>
    </citation>
    <scope>NUCLEOTIDE SEQUENCE</scope>
</reference>
<dbReference type="InterPro" id="IPR011146">
    <property type="entry name" value="HIT-like"/>
</dbReference>
<dbReference type="PROSITE" id="PS51084">
    <property type="entry name" value="HIT_2"/>
    <property type="match status" value="1"/>
</dbReference>
<protein>
    <submittedName>
        <fullName evidence="3">Histidine triad nucleotide-binding protein 3</fullName>
    </submittedName>
</protein>
<name>A0A8D8BX69_CULPI</name>
<evidence type="ECO:0000313" key="3">
    <source>
        <dbReference type="EMBL" id="CAG6479571.1"/>
    </source>
</evidence>
<organism evidence="3">
    <name type="scientific">Culex pipiens</name>
    <name type="common">House mosquito</name>
    <dbReference type="NCBI Taxonomy" id="7175"/>
    <lineage>
        <taxon>Eukaryota</taxon>
        <taxon>Metazoa</taxon>
        <taxon>Ecdysozoa</taxon>
        <taxon>Arthropoda</taxon>
        <taxon>Hexapoda</taxon>
        <taxon>Insecta</taxon>
        <taxon>Pterygota</taxon>
        <taxon>Neoptera</taxon>
        <taxon>Endopterygota</taxon>
        <taxon>Diptera</taxon>
        <taxon>Nematocera</taxon>
        <taxon>Culicoidea</taxon>
        <taxon>Culicidae</taxon>
        <taxon>Culicinae</taxon>
        <taxon>Culicini</taxon>
        <taxon>Culex</taxon>
        <taxon>Culex</taxon>
    </lineage>
</organism>
<feature type="domain" description="HIT" evidence="2">
    <location>
        <begin position="11"/>
        <end position="61"/>
    </location>
</feature>
<sequence length="99" mass="11474">MTSPAIVERCIFCKIATGADPSATIMFQNERICIFKDIRPAADHHLLAVPKHHVASVRALTTADRPLRRFPRLVTGCRENLRYFFCNFKWRKCVPSWRT</sequence>
<dbReference type="AlphaFoldDB" id="A0A8D8BX69"/>
<evidence type="ECO:0000259" key="2">
    <source>
        <dbReference type="PROSITE" id="PS51084"/>
    </source>
</evidence>
<dbReference type="SUPFAM" id="SSF54197">
    <property type="entry name" value="HIT-like"/>
    <property type="match status" value="1"/>
</dbReference>
<proteinExistence type="predicted"/>
<dbReference type="Gene3D" id="3.30.428.10">
    <property type="entry name" value="HIT-like"/>
    <property type="match status" value="1"/>
</dbReference>
<dbReference type="Pfam" id="PF11969">
    <property type="entry name" value="DcpS_C"/>
    <property type="match status" value="1"/>
</dbReference>
<comment type="caution">
    <text evidence="1">Lacks conserved residue(s) required for the propagation of feature annotation.</text>
</comment>
<dbReference type="InterPro" id="IPR036265">
    <property type="entry name" value="HIT-like_sf"/>
</dbReference>
<dbReference type="GO" id="GO:0003824">
    <property type="term" value="F:catalytic activity"/>
    <property type="evidence" value="ECO:0007669"/>
    <property type="project" value="InterPro"/>
</dbReference>
<evidence type="ECO:0000256" key="1">
    <source>
        <dbReference type="PROSITE-ProRule" id="PRU00464"/>
    </source>
</evidence>
<dbReference type="EMBL" id="HBUE01085709">
    <property type="protein sequence ID" value="CAG6479571.1"/>
    <property type="molecule type" value="Transcribed_RNA"/>
</dbReference>
<accession>A0A8D8BX69</accession>